<dbReference type="Gene3D" id="3.30.200.20">
    <property type="entry name" value="Phosphorylase Kinase, domain 1"/>
    <property type="match status" value="1"/>
</dbReference>
<reference evidence="8" key="1">
    <citation type="submission" date="2022-09" db="EMBL/GenBank/DDBJ databases">
        <title>Tahibacter sp. nov., isolated from a fresh water.</title>
        <authorList>
            <person name="Baek J.H."/>
            <person name="Lee J.K."/>
            <person name="Kim J.M."/>
            <person name="Jeon C.O."/>
        </authorList>
    </citation>
    <scope>NUCLEOTIDE SEQUENCE</scope>
    <source>
        <strain evidence="8">W38</strain>
    </source>
</reference>
<sequence length="789" mass="86393">MNDTDAYLRQKNAFFDLLDLPPDDRVGYLAQLAATDPSLADVLARQLESAGQPLPALDACGREPALPRVASYRLERELGRGGMGRVWLAERSLGDARQRVALKQLLHSAWTDEARRRFERERRILAGLLHPNIAALVDAGTDADGAPYLATTYVDGERIDRYCATTGASVIQRVQLIRQVAEAVAYAHRKLVVHRDIKPANILVDRDGRPQLLDFGIARFLVEEAITTDGVGPLTLRYAAPEQLSPEGQDAGVACDVYALGAVLYELLTGASPHGDVDDPKALISAILTREAEAPSRLSRLRGVDADLDAICAMALRKRPEERYASAGALAADLARWLARQAVDARRGERGYRAKAWLRRRWPVVLGIVAMSTFAIFHIVQQDRLLERTRREHEKTKAVANYLVTLFRVATPNKTSSGDVSVREMLDQGTRSLQDKLARGGDARSLVPLLLAVARVHCELGDHPKARDLSTRAAQAAGDQGDVMAQADALRSVAGESYHLDDPKAFHAHTQEGVKLLESIGETDSDLYLAQIGNLAIGYYLIGEAEKSWPIFERVHRLNEYTNMERYILGLNNAAGLALNAGECQRGENWLRMAQEATPRRRAPNPAEDILIGRNLAWAALCNERPDEARERIDAQMAKGETFWGKAHPELASLYNDRAEIALAQGDLATAAAAADAAYTLASKGLPPGHGITTDAQGLIGIIQVEKGDYAQALPQLEAVVAARGSGAPVEPQPHVEQVALERARCALRQTPLRERAQLEPHLTARNLAPWQRRLVTRWLAGCSATTAR</sequence>
<dbReference type="Gene3D" id="1.25.40.10">
    <property type="entry name" value="Tetratricopeptide repeat domain"/>
    <property type="match status" value="2"/>
</dbReference>
<dbReference type="RefSeq" id="WP_261695242.1">
    <property type="nucleotide sequence ID" value="NZ_CP104694.1"/>
</dbReference>
<evidence type="ECO:0000256" key="5">
    <source>
        <dbReference type="PROSITE-ProRule" id="PRU10141"/>
    </source>
</evidence>
<keyword evidence="4 5" id="KW-0067">ATP-binding</keyword>
<evidence type="ECO:0000313" key="8">
    <source>
        <dbReference type="EMBL" id="UXI68282.1"/>
    </source>
</evidence>
<keyword evidence="1" id="KW-0808">Transferase</keyword>
<dbReference type="SUPFAM" id="SSF48452">
    <property type="entry name" value="TPR-like"/>
    <property type="match status" value="2"/>
</dbReference>
<organism evidence="8 9">
    <name type="scientific">Tahibacter amnicola</name>
    <dbReference type="NCBI Taxonomy" id="2976241"/>
    <lineage>
        <taxon>Bacteria</taxon>
        <taxon>Pseudomonadati</taxon>
        <taxon>Pseudomonadota</taxon>
        <taxon>Gammaproteobacteria</taxon>
        <taxon>Lysobacterales</taxon>
        <taxon>Rhodanobacteraceae</taxon>
        <taxon>Tahibacter</taxon>
    </lineage>
</organism>
<keyword evidence="9" id="KW-1185">Reference proteome</keyword>
<dbReference type="PROSITE" id="PS00107">
    <property type="entry name" value="PROTEIN_KINASE_ATP"/>
    <property type="match status" value="1"/>
</dbReference>
<name>A0ABY6BET0_9GAMM</name>
<dbReference type="Pfam" id="PF00069">
    <property type="entry name" value="Pkinase"/>
    <property type="match status" value="1"/>
</dbReference>
<dbReference type="SMART" id="SM00220">
    <property type="entry name" value="S_TKc"/>
    <property type="match status" value="1"/>
</dbReference>
<keyword evidence="6" id="KW-1133">Transmembrane helix</keyword>
<dbReference type="PANTHER" id="PTHR43289:SF34">
    <property type="entry name" value="SERINE_THREONINE-PROTEIN KINASE YBDM-RELATED"/>
    <property type="match status" value="1"/>
</dbReference>
<dbReference type="InterPro" id="IPR011009">
    <property type="entry name" value="Kinase-like_dom_sf"/>
</dbReference>
<proteinExistence type="predicted"/>
<dbReference type="PROSITE" id="PS50011">
    <property type="entry name" value="PROTEIN_KINASE_DOM"/>
    <property type="match status" value="1"/>
</dbReference>
<evidence type="ECO:0000256" key="4">
    <source>
        <dbReference type="ARBA" id="ARBA00022840"/>
    </source>
</evidence>
<dbReference type="Proteomes" id="UP001064632">
    <property type="component" value="Chromosome"/>
</dbReference>
<dbReference type="InterPro" id="IPR017441">
    <property type="entry name" value="Protein_kinase_ATP_BS"/>
</dbReference>
<keyword evidence="6" id="KW-0812">Transmembrane</keyword>
<keyword evidence="3 8" id="KW-0418">Kinase</keyword>
<evidence type="ECO:0000256" key="2">
    <source>
        <dbReference type="ARBA" id="ARBA00022741"/>
    </source>
</evidence>
<feature type="domain" description="Protein kinase" evidence="7">
    <location>
        <begin position="72"/>
        <end position="338"/>
    </location>
</feature>
<evidence type="ECO:0000259" key="7">
    <source>
        <dbReference type="PROSITE" id="PS50011"/>
    </source>
</evidence>
<evidence type="ECO:0000256" key="1">
    <source>
        <dbReference type="ARBA" id="ARBA00022679"/>
    </source>
</evidence>
<dbReference type="GO" id="GO:0004674">
    <property type="term" value="F:protein serine/threonine kinase activity"/>
    <property type="evidence" value="ECO:0007669"/>
    <property type="project" value="UniProtKB-KW"/>
</dbReference>
<dbReference type="InterPro" id="IPR011990">
    <property type="entry name" value="TPR-like_helical_dom_sf"/>
</dbReference>
<evidence type="ECO:0000256" key="6">
    <source>
        <dbReference type="SAM" id="Phobius"/>
    </source>
</evidence>
<dbReference type="InterPro" id="IPR000719">
    <property type="entry name" value="Prot_kinase_dom"/>
</dbReference>
<gene>
    <name evidence="8" type="ORF">N4264_01140</name>
</gene>
<keyword evidence="2 5" id="KW-0547">Nucleotide-binding</keyword>
<accession>A0ABY6BET0</accession>
<dbReference type="PROSITE" id="PS00108">
    <property type="entry name" value="PROTEIN_KINASE_ST"/>
    <property type="match status" value="1"/>
</dbReference>
<dbReference type="EMBL" id="CP104694">
    <property type="protein sequence ID" value="UXI68282.1"/>
    <property type="molecule type" value="Genomic_DNA"/>
</dbReference>
<dbReference type="CDD" id="cd14014">
    <property type="entry name" value="STKc_PknB_like"/>
    <property type="match status" value="1"/>
</dbReference>
<keyword evidence="8" id="KW-0723">Serine/threonine-protein kinase</keyword>
<keyword evidence="6" id="KW-0472">Membrane</keyword>
<dbReference type="Gene3D" id="1.10.510.10">
    <property type="entry name" value="Transferase(Phosphotransferase) domain 1"/>
    <property type="match status" value="1"/>
</dbReference>
<dbReference type="PANTHER" id="PTHR43289">
    <property type="entry name" value="MITOGEN-ACTIVATED PROTEIN KINASE KINASE KINASE 20-RELATED"/>
    <property type="match status" value="1"/>
</dbReference>
<evidence type="ECO:0000256" key="3">
    <source>
        <dbReference type="ARBA" id="ARBA00022777"/>
    </source>
</evidence>
<evidence type="ECO:0000313" key="9">
    <source>
        <dbReference type="Proteomes" id="UP001064632"/>
    </source>
</evidence>
<dbReference type="InterPro" id="IPR008271">
    <property type="entry name" value="Ser/Thr_kinase_AS"/>
</dbReference>
<feature type="transmembrane region" description="Helical" evidence="6">
    <location>
        <begin position="362"/>
        <end position="380"/>
    </location>
</feature>
<feature type="binding site" evidence="5">
    <location>
        <position position="103"/>
    </location>
    <ligand>
        <name>ATP</name>
        <dbReference type="ChEBI" id="CHEBI:30616"/>
    </ligand>
</feature>
<protein>
    <submittedName>
        <fullName evidence="8">Serine/threonine protein kinase</fullName>
    </submittedName>
</protein>
<dbReference type="SUPFAM" id="SSF56112">
    <property type="entry name" value="Protein kinase-like (PK-like)"/>
    <property type="match status" value="1"/>
</dbReference>